<reference evidence="3" key="1">
    <citation type="submission" date="2020-08" db="EMBL/GenBank/DDBJ databases">
        <title>Genome public.</title>
        <authorList>
            <person name="Liu C."/>
            <person name="Sun Q."/>
        </authorList>
    </citation>
    <scope>NUCLEOTIDE SEQUENCE</scope>
    <source>
        <strain evidence="3">NSJ-32</strain>
    </source>
</reference>
<dbReference type="Pfam" id="PF13490">
    <property type="entry name" value="zf-HC2"/>
    <property type="match status" value="1"/>
</dbReference>
<proteinExistence type="predicted"/>
<sequence>MQCNKYRILIHKQLDGRATELEIRQLRQHLDTCPNCSRYQEETTALMESLRLTPLPAPPGLQACVAQRIQNQRREPSSRKPSLTTGLLLGSSCIAAGCLVLLFFFLGVDFLSLPANIYEHLSLFISNFSVSLESWLSGLWNVWARFPSL</sequence>
<evidence type="ECO:0000256" key="1">
    <source>
        <dbReference type="SAM" id="Phobius"/>
    </source>
</evidence>
<feature type="transmembrane region" description="Helical" evidence="1">
    <location>
        <begin position="83"/>
        <end position="108"/>
    </location>
</feature>
<evidence type="ECO:0000313" key="4">
    <source>
        <dbReference type="Proteomes" id="UP000657006"/>
    </source>
</evidence>
<dbReference type="RefSeq" id="WP_249289239.1">
    <property type="nucleotide sequence ID" value="NZ_JACRSQ010000002.1"/>
</dbReference>
<comment type="caution">
    <text evidence="3">The sequence shown here is derived from an EMBL/GenBank/DDBJ whole genome shotgun (WGS) entry which is preliminary data.</text>
</comment>
<keyword evidence="1" id="KW-0812">Transmembrane</keyword>
<evidence type="ECO:0000313" key="3">
    <source>
        <dbReference type="EMBL" id="MBC8542365.1"/>
    </source>
</evidence>
<keyword evidence="1" id="KW-0472">Membrane</keyword>
<accession>A0A926DNQ6</accession>
<gene>
    <name evidence="3" type="ORF">H8730_02235</name>
</gene>
<dbReference type="AlphaFoldDB" id="A0A926DNQ6"/>
<name>A0A926DNQ6_9FIRM</name>
<dbReference type="EMBL" id="JACRSQ010000002">
    <property type="protein sequence ID" value="MBC8542365.1"/>
    <property type="molecule type" value="Genomic_DNA"/>
</dbReference>
<dbReference type="InterPro" id="IPR027383">
    <property type="entry name" value="Znf_put"/>
</dbReference>
<organism evidence="3 4">
    <name type="scientific">Bianquea renquensis</name>
    <dbReference type="NCBI Taxonomy" id="2763661"/>
    <lineage>
        <taxon>Bacteria</taxon>
        <taxon>Bacillati</taxon>
        <taxon>Bacillota</taxon>
        <taxon>Clostridia</taxon>
        <taxon>Eubacteriales</taxon>
        <taxon>Bianqueaceae</taxon>
        <taxon>Bianquea</taxon>
    </lineage>
</organism>
<dbReference type="Proteomes" id="UP000657006">
    <property type="component" value="Unassembled WGS sequence"/>
</dbReference>
<feature type="domain" description="Putative zinc-finger" evidence="2">
    <location>
        <begin position="3"/>
        <end position="36"/>
    </location>
</feature>
<keyword evidence="4" id="KW-1185">Reference proteome</keyword>
<protein>
    <submittedName>
        <fullName evidence="3">Zf-HC2 domain-containing protein</fullName>
    </submittedName>
</protein>
<evidence type="ECO:0000259" key="2">
    <source>
        <dbReference type="Pfam" id="PF13490"/>
    </source>
</evidence>
<keyword evidence="1" id="KW-1133">Transmembrane helix</keyword>